<name>A0ABX5PYT2_9FLAO</name>
<dbReference type="Proteomes" id="UP000248584">
    <property type="component" value="Unassembled WGS sequence"/>
</dbReference>
<comment type="caution">
    <text evidence="2">The sequence shown here is derived from an EMBL/GenBank/DDBJ whole genome shotgun (WGS) entry which is preliminary data.</text>
</comment>
<proteinExistence type="predicted"/>
<evidence type="ECO:0000313" key="2">
    <source>
        <dbReference type="EMBL" id="PZX41002.1"/>
    </source>
</evidence>
<reference evidence="2 3" key="1">
    <citation type="submission" date="2018-06" db="EMBL/GenBank/DDBJ databases">
        <title>Genomic Encyclopedia of Archaeal and Bacterial Type Strains, Phase II (KMG-II): from individual species to whole genera.</title>
        <authorList>
            <person name="Goeker M."/>
        </authorList>
    </citation>
    <scope>NUCLEOTIDE SEQUENCE [LARGE SCALE GENOMIC DNA]</scope>
    <source>
        <strain evidence="2 3">DSM 17205</strain>
    </source>
</reference>
<keyword evidence="3" id="KW-1185">Reference proteome</keyword>
<gene>
    <name evidence="2" type="ORF">LX97_01781</name>
</gene>
<dbReference type="RefSeq" id="WP_015362537.1">
    <property type="nucleotide sequence ID" value="NZ_QKZR01000002.1"/>
</dbReference>
<dbReference type="EMBL" id="QKZR01000002">
    <property type="protein sequence ID" value="PZX41002.1"/>
    <property type="molecule type" value="Genomic_DNA"/>
</dbReference>
<evidence type="ECO:0000256" key="1">
    <source>
        <dbReference type="SAM" id="SignalP"/>
    </source>
</evidence>
<evidence type="ECO:0000313" key="3">
    <source>
        <dbReference type="Proteomes" id="UP000248584"/>
    </source>
</evidence>
<keyword evidence="1" id="KW-0732">Signal</keyword>
<protein>
    <submittedName>
        <fullName evidence="2">Uncharacterized protein</fullName>
    </submittedName>
</protein>
<accession>A0ABX5PYT2</accession>
<dbReference type="PROSITE" id="PS51257">
    <property type="entry name" value="PROKAR_LIPOPROTEIN"/>
    <property type="match status" value="1"/>
</dbReference>
<sequence>MKKILLCLFVGALTLSCSSDDDNNTIQSTNFYGLKVGNSWTYQFNDLQGTWNENMQMVEITGTQVINGEDYFIQESVTTFDNGQPDDLRIEYLREDSQGFLVDSEGFVRAHPTDMNFTGVLPITSIGANVEYRTELNSNNLTTTVPAGTFTNSFLIDFFMFDNQSMQRLGTGASEYTYAPEIGLIEEKISFSQSSTFVYERVLVNYIVN</sequence>
<feature type="chain" id="PRO_5046601440" evidence="1">
    <location>
        <begin position="20"/>
        <end position="209"/>
    </location>
</feature>
<feature type="signal peptide" evidence="1">
    <location>
        <begin position="1"/>
        <end position="19"/>
    </location>
</feature>
<organism evidence="2 3">
    <name type="scientific">Nonlabens dokdonensis</name>
    <dbReference type="NCBI Taxonomy" id="328515"/>
    <lineage>
        <taxon>Bacteria</taxon>
        <taxon>Pseudomonadati</taxon>
        <taxon>Bacteroidota</taxon>
        <taxon>Flavobacteriia</taxon>
        <taxon>Flavobacteriales</taxon>
        <taxon>Flavobacteriaceae</taxon>
        <taxon>Nonlabens</taxon>
    </lineage>
</organism>